<dbReference type="RefSeq" id="WP_275471520.1">
    <property type="nucleotide sequence ID" value="NZ_JAPDSH010000004.1"/>
</dbReference>
<gene>
    <name evidence="1" type="ORF">OL233_06465</name>
</gene>
<reference evidence="1" key="1">
    <citation type="submission" date="2022-10" db="EMBL/GenBank/DDBJ databases">
        <title>Vagococcus sp. isolated from poultry meat.</title>
        <authorList>
            <person name="Johansson P."/>
            <person name="Bjorkroth J."/>
        </authorList>
    </citation>
    <scope>NUCLEOTIDE SEQUENCE</scope>
    <source>
        <strain evidence="1">PNs007</strain>
    </source>
</reference>
<accession>A0ABT5X1R5</accession>
<sequence length="92" mass="11254">MSHTKNNQAIKEITHQDIYELHDTWEQLQSWQEVLVVLGKFFEDESRPVNKQQLAKKYYASSRVFQVFYTDFNQTMERMEKQIVELRRKKKI</sequence>
<dbReference type="EMBL" id="JAPDSH010000004">
    <property type="protein sequence ID" value="MDF0479932.1"/>
    <property type="molecule type" value="Genomic_DNA"/>
</dbReference>
<evidence type="ECO:0000313" key="2">
    <source>
        <dbReference type="Proteomes" id="UP001147148"/>
    </source>
</evidence>
<organism evidence="1 2">
    <name type="scientific">Vagococcus proximus</name>
    <dbReference type="NCBI Taxonomy" id="2991417"/>
    <lineage>
        <taxon>Bacteria</taxon>
        <taxon>Bacillati</taxon>
        <taxon>Bacillota</taxon>
        <taxon>Bacilli</taxon>
        <taxon>Lactobacillales</taxon>
        <taxon>Enterococcaceae</taxon>
        <taxon>Vagococcus</taxon>
    </lineage>
</organism>
<keyword evidence="2" id="KW-1185">Reference proteome</keyword>
<dbReference type="Proteomes" id="UP001147148">
    <property type="component" value="Unassembled WGS sequence"/>
</dbReference>
<name>A0ABT5X1R5_9ENTE</name>
<comment type="caution">
    <text evidence="1">The sequence shown here is derived from an EMBL/GenBank/DDBJ whole genome shotgun (WGS) entry which is preliminary data.</text>
</comment>
<protein>
    <submittedName>
        <fullName evidence="1">Uncharacterized protein</fullName>
    </submittedName>
</protein>
<evidence type="ECO:0000313" key="1">
    <source>
        <dbReference type="EMBL" id="MDF0479932.1"/>
    </source>
</evidence>
<proteinExistence type="predicted"/>